<dbReference type="SUPFAM" id="SSF57701">
    <property type="entry name" value="Zn2/Cys6 DNA-binding domain"/>
    <property type="match status" value="1"/>
</dbReference>
<evidence type="ECO:0000256" key="2">
    <source>
        <dbReference type="ARBA" id="ARBA00023125"/>
    </source>
</evidence>
<dbReference type="RefSeq" id="XP_043155389.1">
    <property type="nucleotide sequence ID" value="XM_043299454.1"/>
</dbReference>
<proteinExistence type="predicted"/>
<dbReference type="EMBL" id="BHVY01000002">
    <property type="protein sequence ID" value="GIJ84642.1"/>
    <property type="molecule type" value="Genomic_DNA"/>
</dbReference>
<keyword evidence="8" id="KW-1185">Reference proteome</keyword>
<dbReference type="SMART" id="SM00066">
    <property type="entry name" value="GAL4"/>
    <property type="match status" value="1"/>
</dbReference>
<dbReference type="CDD" id="cd00067">
    <property type="entry name" value="GAL4"/>
    <property type="match status" value="1"/>
</dbReference>
<keyword evidence="2" id="KW-0238">DNA-binding</keyword>
<feature type="region of interest" description="Disordered" evidence="5">
    <location>
        <begin position="64"/>
        <end position="110"/>
    </location>
</feature>
<keyword evidence="3" id="KW-0804">Transcription</keyword>
<feature type="domain" description="Zn(2)-C6 fungal-type" evidence="6">
    <location>
        <begin position="28"/>
        <end position="58"/>
    </location>
</feature>
<evidence type="ECO:0000313" key="8">
    <source>
        <dbReference type="Proteomes" id="UP001043456"/>
    </source>
</evidence>
<evidence type="ECO:0000256" key="5">
    <source>
        <dbReference type="SAM" id="MobiDB-lite"/>
    </source>
</evidence>
<feature type="compositionally biased region" description="Polar residues" evidence="5">
    <location>
        <begin position="87"/>
        <end position="105"/>
    </location>
</feature>
<dbReference type="PROSITE" id="PS00463">
    <property type="entry name" value="ZN2_CY6_FUNGAL_1"/>
    <property type="match status" value="1"/>
</dbReference>
<accession>A0A9P3B4K9</accession>
<dbReference type="GeneID" id="67002103"/>
<evidence type="ECO:0000256" key="1">
    <source>
        <dbReference type="ARBA" id="ARBA00023015"/>
    </source>
</evidence>
<dbReference type="PROSITE" id="PS50048">
    <property type="entry name" value="ZN2_CY6_FUNGAL_2"/>
    <property type="match status" value="1"/>
</dbReference>
<dbReference type="Proteomes" id="UP001043456">
    <property type="component" value="Unassembled WGS sequence"/>
</dbReference>
<dbReference type="GO" id="GO:0003677">
    <property type="term" value="F:DNA binding"/>
    <property type="evidence" value="ECO:0007669"/>
    <property type="project" value="UniProtKB-KW"/>
</dbReference>
<dbReference type="Pfam" id="PF11951">
    <property type="entry name" value="Fungal_trans_2"/>
    <property type="match status" value="1"/>
</dbReference>
<comment type="caution">
    <text evidence="7">The sequence shown here is derived from an EMBL/GenBank/DDBJ whole genome shotgun (WGS) entry which is preliminary data.</text>
</comment>
<feature type="region of interest" description="Disordered" evidence="5">
    <location>
        <begin position="1"/>
        <end position="22"/>
    </location>
</feature>
<gene>
    <name evidence="7" type="ORF">Asppvi_003491</name>
</gene>
<evidence type="ECO:0000259" key="6">
    <source>
        <dbReference type="PROSITE" id="PS50048"/>
    </source>
</evidence>
<evidence type="ECO:0000256" key="4">
    <source>
        <dbReference type="ARBA" id="ARBA00023242"/>
    </source>
</evidence>
<dbReference type="PANTHER" id="PTHR47657:SF14">
    <property type="entry name" value="ZN(2)-C6 FUNGAL-TYPE DOMAIN-CONTAINING PROTEIN"/>
    <property type="match status" value="1"/>
</dbReference>
<dbReference type="OrthoDB" id="3546279at2759"/>
<feature type="compositionally biased region" description="Basic residues" evidence="5">
    <location>
        <begin position="13"/>
        <end position="22"/>
    </location>
</feature>
<dbReference type="Gene3D" id="4.10.240.10">
    <property type="entry name" value="Zn(2)-C6 fungal-type DNA-binding domain"/>
    <property type="match status" value="1"/>
</dbReference>
<feature type="compositionally biased region" description="Basic and acidic residues" evidence="5">
    <location>
        <begin position="64"/>
        <end position="76"/>
    </location>
</feature>
<keyword evidence="1" id="KW-0805">Transcription regulation</keyword>
<protein>
    <recommendedName>
        <fullName evidence="6">Zn(2)-C6 fungal-type domain-containing protein</fullName>
    </recommendedName>
</protein>
<sequence length="418" mass="47861">MNNAVEGTDKVQARRRMTKAYHRKSRNGCQRCRTRRVKCDEIHPTCGNCERHEVACIYPNAAKKRNDQDTKTDGKQGSDIFGPANTLIPTLSGESELQGTPSSDFNDVGDFQLPESKSRRLLELRLFDYYKDHLMDPLPGQAKSREVTAWSSLIPQLGLEYENVHYMMFSMAACHMLRSDPDNRELLNIQQVYLALAMREQQKAVAELSLENCDSVCYTAMILLIAAVARLWRRPIKPYVPPVESLRLGNGVGAVLRTAVEMLKGNKDAKMWLFINAPPALDPKVIFAKENQIPFQSLLDPDIQPWNPDTHEAYENSVAYLGYLHKSVQDNDPVWIFGRKLISFSIFAPREFLDFVEDQRPRALVILAHYFAFMCRAKELWWALDIPENEIKGIQGVLPPEWQEHLRWPLIMTGQTVI</sequence>
<dbReference type="PANTHER" id="PTHR47657">
    <property type="entry name" value="STEROL REGULATORY ELEMENT-BINDING PROTEIN ECM22"/>
    <property type="match status" value="1"/>
</dbReference>
<dbReference type="InterPro" id="IPR036864">
    <property type="entry name" value="Zn2-C6_fun-type_DNA-bd_sf"/>
</dbReference>
<evidence type="ECO:0000256" key="3">
    <source>
        <dbReference type="ARBA" id="ARBA00023163"/>
    </source>
</evidence>
<evidence type="ECO:0000313" key="7">
    <source>
        <dbReference type="EMBL" id="GIJ84642.1"/>
    </source>
</evidence>
<dbReference type="InterPro" id="IPR052400">
    <property type="entry name" value="Zn2-C6_fungal_TF"/>
</dbReference>
<dbReference type="GO" id="GO:0000981">
    <property type="term" value="F:DNA-binding transcription factor activity, RNA polymerase II-specific"/>
    <property type="evidence" value="ECO:0007669"/>
    <property type="project" value="InterPro"/>
</dbReference>
<dbReference type="AlphaFoldDB" id="A0A9P3B4K9"/>
<dbReference type="Pfam" id="PF00172">
    <property type="entry name" value="Zn_clus"/>
    <property type="match status" value="1"/>
</dbReference>
<organism evidence="7 8">
    <name type="scientific">Aspergillus pseudoviridinutans</name>
    <dbReference type="NCBI Taxonomy" id="1517512"/>
    <lineage>
        <taxon>Eukaryota</taxon>
        <taxon>Fungi</taxon>
        <taxon>Dikarya</taxon>
        <taxon>Ascomycota</taxon>
        <taxon>Pezizomycotina</taxon>
        <taxon>Eurotiomycetes</taxon>
        <taxon>Eurotiomycetidae</taxon>
        <taxon>Eurotiales</taxon>
        <taxon>Aspergillaceae</taxon>
        <taxon>Aspergillus</taxon>
        <taxon>Aspergillus subgen. Fumigati</taxon>
    </lineage>
</organism>
<dbReference type="InterPro" id="IPR021858">
    <property type="entry name" value="Fun_TF"/>
</dbReference>
<dbReference type="InterPro" id="IPR001138">
    <property type="entry name" value="Zn2Cys6_DnaBD"/>
</dbReference>
<keyword evidence="4" id="KW-0539">Nucleus</keyword>
<reference evidence="7 8" key="1">
    <citation type="submission" date="2018-10" db="EMBL/GenBank/DDBJ databases">
        <title>Pan-genome distribution and transcriptional activeness of fungal secondary metabolism genes in Aspergillus section Fumigati.</title>
        <authorList>
            <person name="Takahashi H."/>
            <person name="Umemura M."/>
            <person name="Ninomiya A."/>
            <person name="Kusuya Y."/>
            <person name="Urayama S."/>
            <person name="Shimizu M."/>
            <person name="Watanabe A."/>
            <person name="Kamei K."/>
            <person name="Yaguchi T."/>
            <person name="Hagiwara D."/>
        </authorList>
    </citation>
    <scope>NUCLEOTIDE SEQUENCE [LARGE SCALE GENOMIC DNA]</scope>
    <source>
        <strain evidence="7 8">IFM 55266</strain>
    </source>
</reference>
<name>A0A9P3B4K9_9EURO</name>
<dbReference type="GO" id="GO:0008270">
    <property type="term" value="F:zinc ion binding"/>
    <property type="evidence" value="ECO:0007669"/>
    <property type="project" value="InterPro"/>
</dbReference>